<evidence type="ECO:0000256" key="1">
    <source>
        <dbReference type="SAM" id="Phobius"/>
    </source>
</evidence>
<keyword evidence="1" id="KW-0472">Membrane</keyword>
<keyword evidence="1" id="KW-1133">Transmembrane helix</keyword>
<evidence type="ECO:0000313" key="3">
    <source>
        <dbReference type="Proteomes" id="UP000003986"/>
    </source>
</evidence>
<keyword evidence="1" id="KW-0812">Transmembrane</keyword>
<gene>
    <name evidence="2" type="ORF">SSGG_02757</name>
</gene>
<proteinExistence type="predicted"/>
<organism evidence="2 3">
    <name type="scientific">Streptomyces filamentosus NRRL 15998</name>
    <dbReference type="NCBI Taxonomy" id="457431"/>
    <lineage>
        <taxon>Bacteria</taxon>
        <taxon>Bacillati</taxon>
        <taxon>Actinomycetota</taxon>
        <taxon>Actinomycetes</taxon>
        <taxon>Kitasatosporales</taxon>
        <taxon>Streptomycetaceae</taxon>
        <taxon>Streptomyces</taxon>
    </lineage>
</organism>
<protein>
    <submittedName>
        <fullName evidence="2">Predicted protein</fullName>
    </submittedName>
</protein>
<accession>D6AM21</accession>
<dbReference type="Proteomes" id="UP000003986">
    <property type="component" value="Unassembled WGS sequence"/>
</dbReference>
<dbReference type="Gene3D" id="3.40.390.10">
    <property type="entry name" value="Collagenase (Catalytic Domain)"/>
    <property type="match status" value="1"/>
</dbReference>
<dbReference type="AlphaFoldDB" id="D6AM21"/>
<evidence type="ECO:0000313" key="2">
    <source>
        <dbReference type="EMBL" id="EFE75390.2"/>
    </source>
</evidence>
<dbReference type="EMBL" id="DS999644">
    <property type="protein sequence ID" value="EFE75390.2"/>
    <property type="molecule type" value="Genomic_DNA"/>
</dbReference>
<dbReference type="InterPro" id="IPR024079">
    <property type="entry name" value="MetalloPept_cat_dom_sf"/>
</dbReference>
<dbReference type="GO" id="GO:0008237">
    <property type="term" value="F:metallopeptidase activity"/>
    <property type="evidence" value="ECO:0007669"/>
    <property type="project" value="InterPro"/>
</dbReference>
<reference evidence="3" key="1">
    <citation type="submission" date="2008-10" db="EMBL/GenBank/DDBJ databases">
        <authorList>
            <person name="Molnar K."/>
        </authorList>
    </citation>
    <scope>NUCLEOTIDE SEQUENCE [LARGE SCALE GENOMIC DNA]</scope>
    <source>
        <strain evidence="3">NRRL 15998</strain>
    </source>
</reference>
<feature type="transmembrane region" description="Helical" evidence="1">
    <location>
        <begin position="32"/>
        <end position="50"/>
    </location>
</feature>
<sequence>MYSVTARGRHEHVAFTSPAPIQVHRGVSMNRFVRAFAIFAAALGISLTTVQPASANSFGPVFADNGAHSFFLDDDLSSGQKAGMNWARSSSLNPTDMTTSLNKTYNKQVDVWAYGTWKPTGDQTRWYAWAKCVKMVSGSKTKCDQYTIVFNHKLPHSNYKALACHETGHTVGLGHESGKNSSFTSAARSCLRASPDHNYYSNHDKSHINGRY</sequence>
<name>D6AM21_STRFL</name>
<reference evidence="3" key="2">
    <citation type="submission" date="2008-12" db="EMBL/GenBank/DDBJ databases">
        <title>Annotation of Streptomyces roseosporus strain NRRL 15998.</title>
        <authorList>
            <consortium name="The Broad Institute Genome Sequencing Platform"/>
            <consortium name="Broad Institute Microbial Sequencing Center"/>
            <person name="Fischbach M."/>
            <person name="Ward D."/>
            <person name="Young S."/>
            <person name="Kodira C.D."/>
            <person name="Zeng Q."/>
            <person name="Koehrsen M."/>
            <person name="Godfrey P."/>
            <person name="Alvarado L."/>
            <person name="Berlin A.M."/>
            <person name="Borenstein D."/>
            <person name="Chen Z."/>
            <person name="Engels R."/>
            <person name="Freedman E."/>
            <person name="Gellesch M."/>
            <person name="Goldberg J."/>
            <person name="Griggs A."/>
            <person name="Gujja S."/>
            <person name="Heiman D.I."/>
            <person name="Hepburn T.A."/>
            <person name="Howarth C."/>
            <person name="Jen D."/>
            <person name="Larson L."/>
            <person name="Lewis B."/>
            <person name="Mehta T."/>
            <person name="Park D."/>
            <person name="Pearson M."/>
            <person name="Roberts A."/>
            <person name="Saif S."/>
            <person name="Shea T.D."/>
            <person name="Shenoy N."/>
            <person name="Sisk P."/>
            <person name="Stolte C."/>
            <person name="Sykes S.N."/>
            <person name="Walk T."/>
            <person name="White J."/>
            <person name="Yandava C."/>
            <person name="Straight P."/>
            <person name="Clardy J."/>
            <person name="Hung D."/>
            <person name="Kolter R."/>
            <person name="Mekalanos J."/>
            <person name="Walker S."/>
            <person name="Walsh C.T."/>
            <person name="Wieland B.L.C."/>
            <person name="Ilzarbe M."/>
            <person name="Galagan J."/>
            <person name="Nusbaum C."/>
            <person name="Birren B."/>
        </authorList>
    </citation>
    <scope>NUCLEOTIDE SEQUENCE [LARGE SCALE GENOMIC DNA]</scope>
    <source>
        <strain evidence="3">NRRL 15998</strain>
    </source>
</reference>
<dbReference type="SUPFAM" id="SSF55486">
    <property type="entry name" value="Metalloproteases ('zincins'), catalytic domain"/>
    <property type="match status" value="2"/>
</dbReference>